<dbReference type="InterPro" id="IPR007060">
    <property type="entry name" value="FtsL/DivIC"/>
</dbReference>
<dbReference type="AlphaFoldDB" id="A0A942US49"/>
<evidence type="ECO:0000313" key="2">
    <source>
        <dbReference type="EMBL" id="MBS4537583.1"/>
    </source>
</evidence>
<evidence type="ECO:0000256" key="1">
    <source>
        <dbReference type="SAM" id="Phobius"/>
    </source>
</evidence>
<accession>A0A942US49</accession>
<keyword evidence="1" id="KW-0812">Transmembrane</keyword>
<organism evidence="2 3">
    <name type="scientific">Anaeromonas frigoriresistens</name>
    <dbReference type="NCBI Taxonomy" id="2683708"/>
    <lineage>
        <taxon>Bacteria</taxon>
        <taxon>Bacillati</taxon>
        <taxon>Bacillota</taxon>
        <taxon>Tissierellia</taxon>
        <taxon>Tissierellales</taxon>
        <taxon>Thermohalobacteraceae</taxon>
        <taxon>Anaeromonas</taxon>
    </lineage>
</organism>
<proteinExistence type="predicted"/>
<evidence type="ECO:0000313" key="3">
    <source>
        <dbReference type="Proteomes" id="UP000724672"/>
    </source>
</evidence>
<reference evidence="2" key="1">
    <citation type="submission" date="2019-12" db="EMBL/GenBank/DDBJ databases">
        <title>Clostridiaceae gen. nov. sp. nov., isolated from sediment in Xinjiang, China.</title>
        <authorList>
            <person name="Zhang R."/>
        </authorList>
    </citation>
    <scope>NUCLEOTIDE SEQUENCE</scope>
    <source>
        <strain evidence="2">D2Q-11</strain>
    </source>
</reference>
<dbReference type="Proteomes" id="UP000724672">
    <property type="component" value="Unassembled WGS sequence"/>
</dbReference>
<feature type="transmembrane region" description="Helical" evidence="1">
    <location>
        <begin position="12"/>
        <end position="28"/>
    </location>
</feature>
<protein>
    <submittedName>
        <fullName evidence="2">Septum formation initiator family protein</fullName>
    </submittedName>
</protein>
<name>A0A942US49_9FIRM</name>
<sequence length="129" mass="15593">MKKKKRKKFKIKYIVMLGLAIYLGSIFIRQEFEINKIQAKIQEKEKQKETLDKYIEDNTKKAEYLNKISSSKDPIKYIESLDNEEQIKEYESIIEYIENMAREELYMVKPNEIIYIDKKKVNNIFKDNP</sequence>
<keyword evidence="1" id="KW-0472">Membrane</keyword>
<dbReference type="Pfam" id="PF04977">
    <property type="entry name" value="DivIC"/>
    <property type="match status" value="1"/>
</dbReference>
<gene>
    <name evidence="2" type="ORF">GOQ27_03860</name>
</gene>
<keyword evidence="1" id="KW-1133">Transmembrane helix</keyword>
<dbReference type="EMBL" id="WSFT01000019">
    <property type="protein sequence ID" value="MBS4537583.1"/>
    <property type="molecule type" value="Genomic_DNA"/>
</dbReference>
<keyword evidence="3" id="KW-1185">Reference proteome</keyword>
<dbReference type="RefSeq" id="WP_203365510.1">
    <property type="nucleotide sequence ID" value="NZ_WSFT01000019.1"/>
</dbReference>
<comment type="caution">
    <text evidence="2">The sequence shown here is derived from an EMBL/GenBank/DDBJ whole genome shotgun (WGS) entry which is preliminary data.</text>
</comment>